<name>A0A6C0HC12_9ZZZZ</name>
<evidence type="ECO:0000313" key="1">
    <source>
        <dbReference type="EMBL" id="QHT77984.1"/>
    </source>
</evidence>
<dbReference type="EMBL" id="MN739924">
    <property type="protein sequence ID" value="QHT77984.1"/>
    <property type="molecule type" value="Genomic_DNA"/>
</dbReference>
<sequence length="161" mass="19097">MNIVLDISNFQLSNIIFLENKRNIIMDGTFSKIIYTNAFISLNSIYFYFPIEIQHIEKIVNKNIMKFYPSSVNNMPLVQELSKIEYRIIEYYKQINKIEKKTVCLLTKQLYSGNLKIYKDYSDNSKKCSNYNIKYIVKLSGIWETHDEIGITYKIIESYPV</sequence>
<proteinExistence type="predicted"/>
<accession>A0A6C0HC12</accession>
<reference evidence="1" key="1">
    <citation type="journal article" date="2020" name="Nature">
        <title>Giant virus diversity and host interactions through global metagenomics.</title>
        <authorList>
            <person name="Schulz F."/>
            <person name="Roux S."/>
            <person name="Paez-Espino D."/>
            <person name="Jungbluth S."/>
            <person name="Walsh D.A."/>
            <person name="Denef V.J."/>
            <person name="McMahon K.D."/>
            <person name="Konstantinidis K.T."/>
            <person name="Eloe-Fadrosh E.A."/>
            <person name="Kyrpides N.C."/>
            <person name="Woyke T."/>
        </authorList>
    </citation>
    <scope>NUCLEOTIDE SEQUENCE</scope>
    <source>
        <strain evidence="1">GVMAG-M-3300023179-90</strain>
    </source>
</reference>
<organism evidence="1">
    <name type="scientific">viral metagenome</name>
    <dbReference type="NCBI Taxonomy" id="1070528"/>
    <lineage>
        <taxon>unclassified sequences</taxon>
        <taxon>metagenomes</taxon>
        <taxon>organismal metagenomes</taxon>
    </lineage>
</organism>
<protein>
    <submittedName>
        <fullName evidence="1">Uncharacterized protein</fullName>
    </submittedName>
</protein>
<dbReference type="AlphaFoldDB" id="A0A6C0HC12"/>